<dbReference type="InterPro" id="IPR002104">
    <property type="entry name" value="Integrase_catalytic"/>
</dbReference>
<dbReference type="Pfam" id="PF13356">
    <property type="entry name" value="Arm-DNA-bind_3"/>
    <property type="match status" value="1"/>
</dbReference>
<dbReference type="Pfam" id="PF00589">
    <property type="entry name" value="Phage_integrase"/>
    <property type="match status" value="1"/>
</dbReference>
<evidence type="ECO:0000256" key="1">
    <source>
        <dbReference type="ARBA" id="ARBA00008857"/>
    </source>
</evidence>
<evidence type="ECO:0000256" key="4">
    <source>
        <dbReference type="ARBA" id="ARBA00023172"/>
    </source>
</evidence>
<dbReference type="Gene3D" id="1.10.443.10">
    <property type="entry name" value="Intergrase catalytic core"/>
    <property type="match status" value="1"/>
</dbReference>
<gene>
    <name evidence="6" type="ORF">GCM10022279_28240</name>
</gene>
<keyword evidence="7" id="KW-1185">Reference proteome</keyword>
<evidence type="ECO:0000313" key="7">
    <source>
        <dbReference type="Proteomes" id="UP001501627"/>
    </source>
</evidence>
<comment type="similarity">
    <text evidence="1">Belongs to the 'phage' integrase family.</text>
</comment>
<dbReference type="EMBL" id="BAABBP010000031">
    <property type="protein sequence ID" value="GAA4002651.1"/>
    <property type="molecule type" value="Genomic_DNA"/>
</dbReference>
<comment type="caution">
    <text evidence="6">The sequence shown here is derived from an EMBL/GenBank/DDBJ whole genome shotgun (WGS) entry which is preliminary data.</text>
</comment>
<dbReference type="InterPro" id="IPR025166">
    <property type="entry name" value="Integrase_DNA_bind_dom"/>
</dbReference>
<dbReference type="PROSITE" id="PS51898">
    <property type="entry name" value="TYR_RECOMBINASE"/>
    <property type="match status" value="1"/>
</dbReference>
<evidence type="ECO:0000256" key="2">
    <source>
        <dbReference type="ARBA" id="ARBA00022908"/>
    </source>
</evidence>
<dbReference type="PANTHER" id="PTHR30629:SF2">
    <property type="entry name" value="PROPHAGE INTEGRASE INTS-RELATED"/>
    <property type="match status" value="1"/>
</dbReference>
<keyword evidence="4" id="KW-0233">DNA recombination</keyword>
<keyword evidence="2" id="KW-0229">DNA integration</keyword>
<reference evidence="7" key="1">
    <citation type="journal article" date="2019" name="Int. J. Syst. Evol. Microbiol.">
        <title>The Global Catalogue of Microorganisms (GCM) 10K type strain sequencing project: providing services to taxonomists for standard genome sequencing and annotation.</title>
        <authorList>
            <consortium name="The Broad Institute Genomics Platform"/>
            <consortium name="The Broad Institute Genome Sequencing Center for Infectious Disease"/>
            <person name="Wu L."/>
            <person name="Ma J."/>
        </authorList>
    </citation>
    <scope>NUCLEOTIDE SEQUENCE [LARGE SCALE GENOMIC DNA]</scope>
    <source>
        <strain evidence="7">JCM 17561</strain>
    </source>
</reference>
<dbReference type="InterPro" id="IPR010998">
    <property type="entry name" value="Integrase_recombinase_N"/>
</dbReference>
<protein>
    <submittedName>
        <fullName evidence="6">Tyrosine-type recombinase/integrase</fullName>
    </submittedName>
</protein>
<proteinExistence type="inferred from homology"/>
<dbReference type="SUPFAM" id="SSF56349">
    <property type="entry name" value="DNA breaking-rejoining enzymes"/>
    <property type="match status" value="1"/>
</dbReference>
<dbReference type="InterPro" id="IPR038488">
    <property type="entry name" value="Integrase_DNA-bd_sf"/>
</dbReference>
<evidence type="ECO:0000259" key="5">
    <source>
        <dbReference type="PROSITE" id="PS51898"/>
    </source>
</evidence>
<evidence type="ECO:0000256" key="3">
    <source>
        <dbReference type="ARBA" id="ARBA00023125"/>
    </source>
</evidence>
<feature type="domain" description="Tyr recombinase" evidence="5">
    <location>
        <begin position="201"/>
        <end position="377"/>
    </location>
</feature>
<accession>A0ABP7RV62</accession>
<dbReference type="RefSeq" id="WP_344869854.1">
    <property type="nucleotide sequence ID" value="NZ_BAABBP010000031.1"/>
</dbReference>
<dbReference type="InterPro" id="IPR013762">
    <property type="entry name" value="Integrase-like_cat_sf"/>
</dbReference>
<evidence type="ECO:0000313" key="6">
    <source>
        <dbReference type="EMBL" id="GAA4002651.1"/>
    </source>
</evidence>
<dbReference type="InterPro" id="IPR050808">
    <property type="entry name" value="Phage_Integrase"/>
</dbReference>
<dbReference type="Proteomes" id="UP001501627">
    <property type="component" value="Unassembled WGS sequence"/>
</dbReference>
<sequence>MTTSIKLTQSAIKGLPFVQPDDKKRQHLYFDTELKGFGVCVGAKAKTFFVQRDLQGKTVRTSIGRYGVYTVDQAREEARELLMKMGKGINPNKEEKPAASVTFGDALDLHLKSNKKRSERTLKDYRYLSDQYLSDWLKKPLTEVTRKDCRERHHKIGEKNGPYVANSVFRVFRAAYNHALKIHDELGVNPTIAVDWFPEERRKAAIPSADLTAWYKEVTAMTNPIRRDYLRFVLFTGLRRESAAVVRWEHIDWEKKALLIPRPKGGETRAFLLPLSDFLIDLLKERQKCEQAKTFFPGSPWVFPAESKSGHIAEPKEKLGVKFTVHGLRNTFITVAESLDISPYAIKMLVNHSLPDKQDVTAGYISPELDRLRAPMQEISDRLRLLCEGEKKTQKGQAVSRNAKPKK</sequence>
<organism evidence="6 7">
    <name type="scientific">Comamonas faecalis</name>
    <dbReference type="NCBI Taxonomy" id="1387849"/>
    <lineage>
        <taxon>Bacteria</taxon>
        <taxon>Pseudomonadati</taxon>
        <taxon>Pseudomonadota</taxon>
        <taxon>Betaproteobacteria</taxon>
        <taxon>Burkholderiales</taxon>
        <taxon>Comamonadaceae</taxon>
        <taxon>Comamonas</taxon>
    </lineage>
</organism>
<keyword evidence="3" id="KW-0238">DNA-binding</keyword>
<dbReference type="PANTHER" id="PTHR30629">
    <property type="entry name" value="PROPHAGE INTEGRASE"/>
    <property type="match status" value="1"/>
</dbReference>
<dbReference type="Gene3D" id="3.30.160.390">
    <property type="entry name" value="Integrase, DNA-binding domain"/>
    <property type="match status" value="1"/>
</dbReference>
<dbReference type="InterPro" id="IPR011010">
    <property type="entry name" value="DNA_brk_join_enz"/>
</dbReference>
<dbReference type="Gene3D" id="1.10.150.130">
    <property type="match status" value="1"/>
</dbReference>
<name>A0ABP7RV62_9BURK</name>